<sequence length="62" mass="7111">MIRKLVSKKELKSIYGVPYCPAHIARLEAADQFPKRITLGACRVAWVAEEVEAWIEERIGNR</sequence>
<reference evidence="1 2" key="1">
    <citation type="submission" date="2015-06" db="EMBL/GenBank/DDBJ databases">
        <title>Comparative genome analysis of nirS-carrying Bradyrhizobium sp. strains.</title>
        <authorList>
            <person name="Ishii S."/>
            <person name="Jang J."/>
            <person name="Nishizawa T."/>
            <person name="Senoo K."/>
        </authorList>
    </citation>
    <scope>NUCLEOTIDE SEQUENCE [LARGE SCALE GENOMIC DNA]</scope>
    <source>
        <strain evidence="1 2">TSA1</strain>
    </source>
</reference>
<organism evidence="1 2">
    <name type="scientific">Bradyrhizobium nitroreducens</name>
    <dbReference type="NCBI Taxonomy" id="709803"/>
    <lineage>
        <taxon>Bacteria</taxon>
        <taxon>Pseudomonadati</taxon>
        <taxon>Pseudomonadota</taxon>
        <taxon>Alphaproteobacteria</taxon>
        <taxon>Hyphomicrobiales</taxon>
        <taxon>Nitrobacteraceae</taxon>
        <taxon>Bradyrhizobium</taxon>
    </lineage>
</organism>
<gene>
    <name evidence="1" type="ORF">TSA1_19685</name>
</gene>
<comment type="caution">
    <text evidence="1">The sequence shown here is derived from an EMBL/GenBank/DDBJ whole genome shotgun (WGS) entry which is preliminary data.</text>
</comment>
<name>A0A2M6UDV7_9BRAD</name>
<dbReference type="AlphaFoldDB" id="A0A2M6UDV7"/>
<evidence type="ECO:0008006" key="3">
    <source>
        <dbReference type="Google" id="ProtNLM"/>
    </source>
</evidence>
<dbReference type="EMBL" id="LFJC01000003">
    <property type="protein sequence ID" value="PIT02727.1"/>
    <property type="molecule type" value="Genomic_DNA"/>
</dbReference>
<protein>
    <recommendedName>
        <fullName evidence="3">AlpA family transcriptional regulator</fullName>
    </recommendedName>
</protein>
<dbReference type="InterPro" id="IPR010260">
    <property type="entry name" value="AlpA"/>
</dbReference>
<evidence type="ECO:0000313" key="1">
    <source>
        <dbReference type="EMBL" id="PIT02727.1"/>
    </source>
</evidence>
<proteinExistence type="predicted"/>
<dbReference type="Proteomes" id="UP000228930">
    <property type="component" value="Unassembled WGS sequence"/>
</dbReference>
<dbReference type="Pfam" id="PF05930">
    <property type="entry name" value="Phage_AlpA"/>
    <property type="match status" value="1"/>
</dbReference>
<evidence type="ECO:0000313" key="2">
    <source>
        <dbReference type="Proteomes" id="UP000228930"/>
    </source>
</evidence>
<accession>A0A2M6UDV7</accession>
<dbReference type="RefSeq" id="WP_100177893.1">
    <property type="nucleotide sequence ID" value="NZ_LFJC01000003.1"/>
</dbReference>
<keyword evidence="2" id="KW-1185">Reference proteome</keyword>
<dbReference type="Gene3D" id="1.10.238.160">
    <property type="match status" value="1"/>
</dbReference>